<feature type="transmembrane region" description="Helical" evidence="2">
    <location>
        <begin position="21"/>
        <end position="43"/>
    </location>
</feature>
<organism evidence="3 4">
    <name type="scientific">Methylotuvimicrobium buryatense</name>
    <name type="common">Methylomicrobium buryatense</name>
    <dbReference type="NCBI Taxonomy" id="95641"/>
    <lineage>
        <taxon>Bacteria</taxon>
        <taxon>Pseudomonadati</taxon>
        <taxon>Pseudomonadota</taxon>
        <taxon>Gammaproteobacteria</taxon>
        <taxon>Methylococcales</taxon>
        <taxon>Methylococcaceae</taxon>
        <taxon>Methylotuvimicrobium</taxon>
    </lineage>
</organism>
<keyword evidence="1" id="KW-0175">Coiled coil</keyword>
<gene>
    <name evidence="3" type="ORF">EQU24_04475</name>
</gene>
<keyword evidence="2" id="KW-1133">Transmembrane helix</keyword>
<dbReference type="InterPro" id="IPR007813">
    <property type="entry name" value="PilN"/>
</dbReference>
<evidence type="ECO:0000313" key="3">
    <source>
        <dbReference type="EMBL" id="QCW81585.1"/>
    </source>
</evidence>
<keyword evidence="2" id="KW-0472">Membrane</keyword>
<evidence type="ECO:0000256" key="2">
    <source>
        <dbReference type="SAM" id="Phobius"/>
    </source>
</evidence>
<proteinExistence type="predicted"/>
<dbReference type="STRING" id="675511.GCA_000341735_02116"/>
<dbReference type="GO" id="GO:0043107">
    <property type="term" value="P:type IV pilus-dependent motility"/>
    <property type="evidence" value="ECO:0007669"/>
    <property type="project" value="TreeGrafter"/>
</dbReference>
<dbReference type="Pfam" id="PF05137">
    <property type="entry name" value="PilN"/>
    <property type="match status" value="1"/>
</dbReference>
<dbReference type="Proteomes" id="UP000305881">
    <property type="component" value="Chromosome"/>
</dbReference>
<keyword evidence="2" id="KW-0812">Transmembrane</keyword>
<sequence length="187" mass="21449">MARINLLPWRAELKKQQQQQFLTAALLSIALTLVLIFAVHMHYDDVMSYQESRNQMLRNEIAAVDKKIAEIKNIEEKKTELLTKIDVIQKLQESRPLIVHLFDEVARRTPDGVFLTSFVQSDKVLTFNGKTESNARVSAFMRAIEASEWLHSPKLNIIQSQQKTKVDQLSDFILIAKLGAISEDEKN</sequence>
<dbReference type="AlphaFoldDB" id="A0A4V1IJJ1"/>
<reference evidence="4" key="1">
    <citation type="journal article" date="2019" name="J. Bacteriol.">
        <title>A Mutagenic Screen Identifies a TonB-Dependent Receptor Required for the Lanthanide Metal Switch in the Type I Methanotroph 'Methylotuvimicrobium buryatense' 5GB1C.</title>
        <authorList>
            <person name="Groom J.D."/>
            <person name="Ford S.M."/>
            <person name="Pesesky M.W."/>
            <person name="Lidstrom M.E."/>
        </authorList>
    </citation>
    <scope>NUCLEOTIDE SEQUENCE [LARGE SCALE GENOMIC DNA]</scope>
    <source>
        <strain evidence="4">5GB1C</strain>
    </source>
</reference>
<dbReference type="RefSeq" id="WP_017840649.1">
    <property type="nucleotide sequence ID" value="NZ_CP035467.1"/>
</dbReference>
<accession>A0A4V1IJJ1</accession>
<dbReference type="GO" id="GO:0043683">
    <property type="term" value="P:type IV pilus assembly"/>
    <property type="evidence" value="ECO:0007669"/>
    <property type="project" value="TreeGrafter"/>
</dbReference>
<name>A0A4V1IJJ1_METBY</name>
<dbReference type="EMBL" id="CP035467">
    <property type="protein sequence ID" value="QCW81585.1"/>
    <property type="molecule type" value="Genomic_DNA"/>
</dbReference>
<dbReference type="InterPro" id="IPR052534">
    <property type="entry name" value="Extracell_DNA_Util/SecSys_Comp"/>
</dbReference>
<evidence type="ECO:0000313" key="4">
    <source>
        <dbReference type="Proteomes" id="UP000305881"/>
    </source>
</evidence>
<feature type="coiled-coil region" evidence="1">
    <location>
        <begin position="54"/>
        <end position="91"/>
    </location>
</feature>
<dbReference type="PANTHER" id="PTHR40278:SF2">
    <property type="entry name" value="TYPE IV PILUS INNER MEMBRANE COMPONENT PILN"/>
    <property type="match status" value="1"/>
</dbReference>
<dbReference type="KEGG" id="mbur:EQU24_04475"/>
<dbReference type="PANTHER" id="PTHR40278">
    <property type="entry name" value="DNA UTILIZATION PROTEIN HOFN"/>
    <property type="match status" value="1"/>
</dbReference>
<keyword evidence="4" id="KW-1185">Reference proteome</keyword>
<protein>
    <submittedName>
        <fullName evidence="3">Pilus assembly protein PilN</fullName>
    </submittedName>
</protein>
<dbReference type="OrthoDB" id="5296173at2"/>
<evidence type="ECO:0000256" key="1">
    <source>
        <dbReference type="SAM" id="Coils"/>
    </source>
</evidence>